<keyword evidence="3 6" id="KW-0812">Transmembrane</keyword>
<evidence type="ECO:0000256" key="5">
    <source>
        <dbReference type="ARBA" id="ARBA00023136"/>
    </source>
</evidence>
<reference evidence="7" key="1">
    <citation type="journal article" date="2020" name="Stud. Mycol.">
        <title>101 Dothideomycetes genomes: a test case for predicting lifestyles and emergence of pathogens.</title>
        <authorList>
            <person name="Haridas S."/>
            <person name="Albert R."/>
            <person name="Binder M."/>
            <person name="Bloem J."/>
            <person name="Labutti K."/>
            <person name="Salamov A."/>
            <person name="Andreopoulos B."/>
            <person name="Baker S."/>
            <person name="Barry K."/>
            <person name="Bills G."/>
            <person name="Bluhm B."/>
            <person name="Cannon C."/>
            <person name="Castanera R."/>
            <person name="Culley D."/>
            <person name="Daum C."/>
            <person name="Ezra D."/>
            <person name="Gonzalez J."/>
            <person name="Henrissat B."/>
            <person name="Kuo A."/>
            <person name="Liang C."/>
            <person name="Lipzen A."/>
            <person name="Lutzoni F."/>
            <person name="Magnuson J."/>
            <person name="Mondo S."/>
            <person name="Nolan M."/>
            <person name="Ohm R."/>
            <person name="Pangilinan J."/>
            <person name="Park H.-J."/>
            <person name="Ramirez L."/>
            <person name="Alfaro M."/>
            <person name="Sun H."/>
            <person name="Tritt A."/>
            <person name="Yoshinaga Y."/>
            <person name="Zwiers L.-H."/>
            <person name="Turgeon B."/>
            <person name="Goodwin S."/>
            <person name="Spatafora J."/>
            <person name="Crous P."/>
            <person name="Grigoriev I."/>
        </authorList>
    </citation>
    <scope>NUCLEOTIDE SEQUENCE</scope>
    <source>
        <strain evidence="7">CBS 116005</strain>
    </source>
</reference>
<feature type="transmembrane region" description="Helical" evidence="6">
    <location>
        <begin position="154"/>
        <end position="176"/>
    </location>
</feature>
<dbReference type="InterPro" id="IPR039020">
    <property type="entry name" value="PaxB-like"/>
</dbReference>
<evidence type="ECO:0000256" key="6">
    <source>
        <dbReference type="SAM" id="Phobius"/>
    </source>
</evidence>
<keyword evidence="4 6" id="KW-1133">Transmembrane helix</keyword>
<feature type="transmembrane region" description="Helical" evidence="6">
    <location>
        <begin position="188"/>
        <end position="208"/>
    </location>
</feature>
<comment type="similarity">
    <text evidence="2">Belongs to the paxB family.</text>
</comment>
<dbReference type="PANTHER" id="PTHR42038:SF4">
    <property type="entry name" value="INTEGRAL MEMBRANE PROTEIN"/>
    <property type="match status" value="1"/>
</dbReference>
<gene>
    <name evidence="7" type="ORF">EJ03DRAFT_332371</name>
</gene>
<feature type="transmembrane region" description="Helical" evidence="6">
    <location>
        <begin position="66"/>
        <end position="86"/>
    </location>
</feature>
<dbReference type="AlphaFoldDB" id="A0A6G1KTC4"/>
<evidence type="ECO:0000256" key="3">
    <source>
        <dbReference type="ARBA" id="ARBA00022692"/>
    </source>
</evidence>
<feature type="transmembrane region" description="Helical" evidence="6">
    <location>
        <begin position="220"/>
        <end position="241"/>
    </location>
</feature>
<dbReference type="GO" id="GO:0016829">
    <property type="term" value="F:lyase activity"/>
    <property type="evidence" value="ECO:0007669"/>
    <property type="project" value="InterPro"/>
</dbReference>
<dbReference type="GO" id="GO:0016020">
    <property type="term" value="C:membrane"/>
    <property type="evidence" value="ECO:0007669"/>
    <property type="project" value="UniProtKB-SubCell"/>
</dbReference>
<keyword evidence="5 6" id="KW-0472">Membrane</keyword>
<name>A0A6G1KTC4_9PEZI</name>
<evidence type="ECO:0000256" key="4">
    <source>
        <dbReference type="ARBA" id="ARBA00022989"/>
    </source>
</evidence>
<feature type="transmembrane region" description="Helical" evidence="6">
    <location>
        <begin position="36"/>
        <end position="59"/>
    </location>
</feature>
<dbReference type="PANTHER" id="PTHR42038">
    <property type="match status" value="1"/>
</dbReference>
<organism evidence="7 8">
    <name type="scientific">Teratosphaeria nubilosa</name>
    <dbReference type="NCBI Taxonomy" id="161662"/>
    <lineage>
        <taxon>Eukaryota</taxon>
        <taxon>Fungi</taxon>
        <taxon>Dikarya</taxon>
        <taxon>Ascomycota</taxon>
        <taxon>Pezizomycotina</taxon>
        <taxon>Dothideomycetes</taxon>
        <taxon>Dothideomycetidae</taxon>
        <taxon>Mycosphaerellales</taxon>
        <taxon>Teratosphaeriaceae</taxon>
        <taxon>Teratosphaeria</taxon>
    </lineage>
</organism>
<dbReference type="EMBL" id="ML995955">
    <property type="protein sequence ID" value="KAF2763876.1"/>
    <property type="molecule type" value="Genomic_DNA"/>
</dbReference>
<dbReference type="OrthoDB" id="5294024at2759"/>
<evidence type="ECO:0000313" key="7">
    <source>
        <dbReference type="EMBL" id="KAF2763876.1"/>
    </source>
</evidence>
<feature type="transmembrane region" description="Helical" evidence="6">
    <location>
        <begin position="129"/>
        <end position="148"/>
    </location>
</feature>
<keyword evidence="8" id="KW-1185">Reference proteome</keyword>
<comment type="subcellular location">
    <subcellularLocation>
        <location evidence="1">Membrane</location>
        <topology evidence="1">Multi-pass membrane protein</topology>
    </subcellularLocation>
</comment>
<evidence type="ECO:0000256" key="1">
    <source>
        <dbReference type="ARBA" id="ARBA00004141"/>
    </source>
</evidence>
<protein>
    <submittedName>
        <fullName evidence="7">Uncharacterized protein</fullName>
    </submittedName>
</protein>
<proteinExistence type="inferred from homology"/>
<evidence type="ECO:0000313" key="8">
    <source>
        <dbReference type="Proteomes" id="UP000799436"/>
    </source>
</evidence>
<dbReference type="Pfam" id="PF25129">
    <property type="entry name" value="Pyr4-TMTC"/>
    <property type="match status" value="1"/>
</dbReference>
<feature type="transmembrane region" description="Helical" evidence="6">
    <location>
        <begin position="98"/>
        <end position="117"/>
    </location>
</feature>
<dbReference type="Proteomes" id="UP000799436">
    <property type="component" value="Unassembled WGS sequence"/>
</dbReference>
<evidence type="ECO:0000256" key="2">
    <source>
        <dbReference type="ARBA" id="ARBA00006757"/>
    </source>
</evidence>
<accession>A0A6G1KTC4</accession>
<sequence>MSSTDIEPFALAKSLSNWHLIVHPSDLSYNPPESYLFVQDGLIIACGVLYAFCYFFYMIRTLKDKYIAGNVEYLCGTMAYELYYAFTVTSTTFELACFLIWFAMDLTFAAIAIFAAYPPHERAPTARRMVAGVLIGLAIFHWLCRMYPDEREQVTAYWTGILLQLPIGWGELILLYRRGDTKGQSLEIWITRYLGCYTAYAVFYWRYWNIPQNWTYVGSIWSSIIIIATLLPETIYPFVYYRVHKQQQRKLKGS</sequence>